<dbReference type="Proteomes" id="UP000694005">
    <property type="component" value="Chromosome A07"/>
</dbReference>
<proteinExistence type="predicted"/>
<dbReference type="EMBL" id="LR031574">
    <property type="protein sequence ID" value="VDD00532.1"/>
    <property type="molecule type" value="Genomic_DNA"/>
</dbReference>
<protein>
    <submittedName>
        <fullName evidence="1">Uncharacterized protein</fullName>
    </submittedName>
</protein>
<accession>A0A3P6BW58</accession>
<name>A0A3P6BW58_BRACM</name>
<dbReference type="EMBL" id="LS974623">
    <property type="protein sequence ID" value="CAG7903494.1"/>
    <property type="molecule type" value="Genomic_DNA"/>
</dbReference>
<organism evidence="2">
    <name type="scientific">Brassica campestris</name>
    <name type="common">Field mustard</name>
    <dbReference type="NCBI Taxonomy" id="3711"/>
    <lineage>
        <taxon>Eukaryota</taxon>
        <taxon>Viridiplantae</taxon>
        <taxon>Streptophyta</taxon>
        <taxon>Embryophyta</taxon>
        <taxon>Tracheophyta</taxon>
        <taxon>Spermatophyta</taxon>
        <taxon>Magnoliopsida</taxon>
        <taxon>eudicotyledons</taxon>
        <taxon>Gunneridae</taxon>
        <taxon>Pentapetalae</taxon>
        <taxon>rosids</taxon>
        <taxon>malvids</taxon>
        <taxon>Brassicales</taxon>
        <taxon>Brassicaceae</taxon>
        <taxon>Brassiceae</taxon>
        <taxon>Brassica</taxon>
    </lineage>
</organism>
<dbReference type="Gramene" id="A07p31380.2_BraZ1">
    <property type="protein sequence ID" value="A07p31380.2_BraZ1.CDS.1"/>
    <property type="gene ID" value="A07g31380.2_BraZ1"/>
</dbReference>
<dbReference type="AlphaFoldDB" id="A0A3P6BW58"/>
<sequence>MTEYTDFEYTISPRRQSSTTPLTVELTCTEVRRRKVRYRNGVITSSPLLPEKNTVHQSGFIRLKQSNDDVAVEISRGPNETTVTSSSSEPTINYSLDCAKIILQILRRFGVTKYGSTTILCEIDAAITSSSSWGRQRSD</sequence>
<evidence type="ECO:0000313" key="2">
    <source>
        <dbReference type="EMBL" id="VDD00532.1"/>
    </source>
</evidence>
<reference evidence="2" key="1">
    <citation type="submission" date="2018-11" db="EMBL/GenBank/DDBJ databases">
        <authorList>
            <consortium name="Genoscope - CEA"/>
            <person name="William W."/>
        </authorList>
    </citation>
    <scope>NUCLEOTIDE SEQUENCE</scope>
</reference>
<gene>
    <name evidence="2" type="ORF">BRAA07T30571Z</name>
    <name evidence="1" type="ORF">BRAPAZ1V2_A07P31380.2</name>
</gene>
<evidence type="ECO:0000313" key="1">
    <source>
        <dbReference type="EMBL" id="CAG7903494.1"/>
    </source>
</evidence>